<dbReference type="EC" id="1.13.11.93" evidence="6"/>
<dbReference type="PANTHER" id="PTHR39479:SF2">
    <property type="entry name" value="2-OXOADIPATE DIOXYGENASE_DECARBOXYLASE"/>
    <property type="match status" value="1"/>
</dbReference>
<keyword evidence="11" id="KW-1185">Reference proteome</keyword>
<feature type="region of interest" description="Disordered" evidence="9">
    <location>
        <begin position="582"/>
        <end position="602"/>
    </location>
</feature>
<name>A0A317XZK1_9BASI</name>
<dbReference type="AlphaFoldDB" id="A0A317XZK1"/>
<evidence type="ECO:0000256" key="5">
    <source>
        <dbReference type="ARBA" id="ARBA00035013"/>
    </source>
</evidence>
<organism evidence="10 11">
    <name type="scientific">Testicularia cyperi</name>
    <dbReference type="NCBI Taxonomy" id="1882483"/>
    <lineage>
        <taxon>Eukaryota</taxon>
        <taxon>Fungi</taxon>
        <taxon>Dikarya</taxon>
        <taxon>Basidiomycota</taxon>
        <taxon>Ustilaginomycotina</taxon>
        <taxon>Ustilaginomycetes</taxon>
        <taxon>Ustilaginales</taxon>
        <taxon>Anthracoideaceae</taxon>
        <taxon>Testicularia</taxon>
    </lineage>
</organism>
<proteinExistence type="inferred from homology"/>
<evidence type="ECO:0000256" key="6">
    <source>
        <dbReference type="ARBA" id="ARBA00035023"/>
    </source>
</evidence>
<evidence type="ECO:0000256" key="4">
    <source>
        <dbReference type="ARBA" id="ARBA00023004"/>
    </source>
</evidence>
<dbReference type="STRING" id="1882483.A0A317XZK1"/>
<dbReference type="InParanoid" id="A0A317XZK1"/>
<evidence type="ECO:0000313" key="11">
    <source>
        <dbReference type="Proteomes" id="UP000246740"/>
    </source>
</evidence>
<feature type="region of interest" description="Disordered" evidence="9">
    <location>
        <begin position="77"/>
        <end position="122"/>
    </location>
</feature>
<dbReference type="EMBL" id="KZ819188">
    <property type="protein sequence ID" value="PWZ03714.1"/>
    <property type="molecule type" value="Genomic_DNA"/>
</dbReference>
<evidence type="ECO:0000256" key="1">
    <source>
        <dbReference type="ARBA" id="ARBA00001954"/>
    </source>
</evidence>
<dbReference type="Proteomes" id="UP000246740">
    <property type="component" value="Unassembled WGS sequence"/>
</dbReference>
<keyword evidence="2" id="KW-0223">Dioxygenase</keyword>
<feature type="region of interest" description="Disordered" evidence="9">
    <location>
        <begin position="13"/>
        <end position="55"/>
    </location>
</feature>
<gene>
    <name evidence="10" type="ORF">BCV70DRAFT_155063</name>
</gene>
<feature type="compositionally biased region" description="Polar residues" evidence="9">
    <location>
        <begin position="582"/>
        <end position="595"/>
    </location>
</feature>
<evidence type="ECO:0000313" key="10">
    <source>
        <dbReference type="EMBL" id="PWZ03714.1"/>
    </source>
</evidence>
<dbReference type="CDD" id="cd16348">
    <property type="entry name" value="VOC_YdcJ_like"/>
    <property type="match status" value="1"/>
</dbReference>
<evidence type="ECO:0000256" key="9">
    <source>
        <dbReference type="SAM" id="MobiDB-lite"/>
    </source>
</evidence>
<dbReference type="SMART" id="SM01150">
    <property type="entry name" value="DUF1338"/>
    <property type="match status" value="1"/>
</dbReference>
<dbReference type="Pfam" id="PF07063">
    <property type="entry name" value="HGLS"/>
    <property type="match status" value="1"/>
</dbReference>
<reference evidence="10 11" key="1">
    <citation type="journal article" date="2018" name="Mol. Biol. Evol.">
        <title>Broad Genomic Sampling Reveals a Smut Pathogenic Ancestry of the Fungal Clade Ustilaginomycotina.</title>
        <authorList>
            <person name="Kijpornyongpan T."/>
            <person name="Mondo S.J."/>
            <person name="Barry K."/>
            <person name="Sandor L."/>
            <person name="Lee J."/>
            <person name="Lipzen A."/>
            <person name="Pangilinan J."/>
            <person name="LaButti K."/>
            <person name="Hainaut M."/>
            <person name="Henrissat B."/>
            <person name="Grigoriev I.V."/>
            <person name="Spatafora J.W."/>
            <person name="Aime M.C."/>
        </authorList>
    </citation>
    <scope>NUCLEOTIDE SEQUENCE [LARGE SCALE GENOMIC DNA]</scope>
    <source>
        <strain evidence="10 11">MCA 3645</strain>
    </source>
</reference>
<keyword evidence="4" id="KW-0408">Iron</keyword>
<comment type="similarity">
    <text evidence="5">Belongs to the 2-oxoadipate dioxygenase/decarboxylase family.</text>
</comment>
<sequence length="648" mass="72006">MYLPSSSYTFISRTQSDSSTHQYHHHHLTGNAPPSDLSPHSTNEQYCRRPRATPLQSQRCDLHHSIAQLYLRTLPSNTSLPDETIQTKRKSRRSSSKTSVLSVPGNATDLSKSPPGAGTFYPDKTFLQSQAQSFPALSTDDSCSSSSSSSAKKSIISSTHLRSWLASSMSTMYKSEVPLYGDLISIISTVNSNVITSQPASFISDAEISRLSVERHGAIRVGTQEELSILARIFKLFAMQPVGYYDLWKHAGLPIHATAFRPVAPSELEKNPFRIFCSLLRLELVRDPETHKLAEKLLAQRQIFSNRCLELLGKMESSMQTSGRIDVPRQEALEFVDTVVDIFKWHSDTPVSVREYQQLHSVHPLVADIVCFRGPHINHLTPRTLDIDDVQRTMVERGIDAKEIVEGPPRRVNPIYLRQTSFHALSEQVSFLADDGIRVGGKHKARFGEIEARGQSLTRRGAALYDECMATVAGLKRQFETERGGKLPTDQYEQLLQAVFAERFPDDLDQIRRDGLGYFSYSVKDPVLAQKIAATSASKDEALLRTLLESGAVQANPIIYEDFLPASAAGIFQSNLPQFSSQKTSTSDASAQSNAGEEAEKEAQARLEKAVGGVVLDYFELYKEQQLASLREVASQLALDSVAVLWIE</sequence>
<accession>A0A317XZK1</accession>
<dbReference type="OrthoDB" id="8300246at2759"/>
<comment type="cofactor">
    <cofactor evidence="1">
        <name>Fe(2+)</name>
        <dbReference type="ChEBI" id="CHEBI:29033"/>
    </cofactor>
</comment>
<evidence type="ECO:0000256" key="8">
    <source>
        <dbReference type="ARBA" id="ARBA00035045"/>
    </source>
</evidence>
<dbReference type="Gene3D" id="3.10.180.80">
    <property type="entry name" value="Uncharacterised protein PF07063, DUF1338"/>
    <property type="match status" value="1"/>
</dbReference>
<dbReference type="InterPro" id="IPR009770">
    <property type="entry name" value="HGLS"/>
</dbReference>
<evidence type="ECO:0000256" key="7">
    <source>
        <dbReference type="ARBA" id="ARBA00035034"/>
    </source>
</evidence>
<dbReference type="PANTHER" id="PTHR39479">
    <property type="match status" value="1"/>
</dbReference>
<protein>
    <recommendedName>
        <fullName evidence="7">2-oxoadipate dioxygenase/decarboxylase</fullName>
        <ecNumber evidence="6">1.13.11.93</ecNumber>
    </recommendedName>
    <alternativeName>
        <fullName evidence="8">2-hydroxyglutarate synthase</fullName>
    </alternativeName>
</protein>
<evidence type="ECO:0000256" key="2">
    <source>
        <dbReference type="ARBA" id="ARBA00022964"/>
    </source>
</evidence>
<evidence type="ECO:0000256" key="3">
    <source>
        <dbReference type="ARBA" id="ARBA00023002"/>
    </source>
</evidence>
<dbReference type="GO" id="GO:0051213">
    <property type="term" value="F:dioxygenase activity"/>
    <property type="evidence" value="ECO:0007669"/>
    <property type="project" value="UniProtKB-KW"/>
</dbReference>
<keyword evidence="3" id="KW-0560">Oxidoreductase</keyword>
<dbReference type="InterPro" id="IPR047869">
    <property type="entry name" value="YdcJ_bac-like"/>
</dbReference>